<keyword evidence="1" id="KW-0472">Membrane</keyword>
<feature type="transmembrane region" description="Helical" evidence="1">
    <location>
        <begin position="49"/>
        <end position="70"/>
    </location>
</feature>
<name>A0A5C5YTQ3_9BACT</name>
<dbReference type="Proteomes" id="UP000318478">
    <property type="component" value="Unassembled WGS sequence"/>
</dbReference>
<accession>A0A5C5YTQ3</accession>
<dbReference type="EMBL" id="SJPO01000002">
    <property type="protein sequence ID" value="TWT78047.1"/>
    <property type="molecule type" value="Genomic_DNA"/>
</dbReference>
<keyword evidence="1" id="KW-1133">Transmembrane helix</keyword>
<dbReference type="AlphaFoldDB" id="A0A5C5YTQ3"/>
<keyword evidence="4" id="KW-1185">Reference proteome</keyword>
<dbReference type="InterPro" id="IPR011453">
    <property type="entry name" value="DUF1559"/>
</dbReference>
<feature type="domain" description="DUF1559" evidence="2">
    <location>
        <begin position="80"/>
        <end position="220"/>
    </location>
</feature>
<comment type="caution">
    <text evidence="3">The sequence shown here is derived from an EMBL/GenBank/DDBJ whole genome shotgun (WGS) entry which is preliminary data.</text>
</comment>
<organism evidence="3 4">
    <name type="scientific">Posidoniimonas polymericola</name>
    <dbReference type="NCBI Taxonomy" id="2528002"/>
    <lineage>
        <taxon>Bacteria</taxon>
        <taxon>Pseudomonadati</taxon>
        <taxon>Planctomycetota</taxon>
        <taxon>Planctomycetia</taxon>
        <taxon>Pirellulales</taxon>
        <taxon>Lacipirellulaceae</taxon>
        <taxon>Posidoniimonas</taxon>
    </lineage>
</organism>
<dbReference type="PANTHER" id="PTHR30093">
    <property type="entry name" value="GENERAL SECRETION PATHWAY PROTEIN G"/>
    <property type="match status" value="1"/>
</dbReference>
<gene>
    <name evidence="3" type="ORF">Pla123a_08360</name>
</gene>
<keyword evidence="1" id="KW-0812">Transmembrane</keyword>
<evidence type="ECO:0000259" key="2">
    <source>
        <dbReference type="Pfam" id="PF07596"/>
    </source>
</evidence>
<evidence type="ECO:0000256" key="1">
    <source>
        <dbReference type="SAM" id="Phobius"/>
    </source>
</evidence>
<evidence type="ECO:0000313" key="4">
    <source>
        <dbReference type="Proteomes" id="UP000318478"/>
    </source>
</evidence>
<dbReference type="RefSeq" id="WP_146584287.1">
    <property type="nucleotide sequence ID" value="NZ_SJPO01000002.1"/>
</dbReference>
<protein>
    <recommendedName>
        <fullName evidence="2">DUF1559 domain-containing protein</fullName>
    </recommendedName>
</protein>
<sequence>MPRFSITALLWLFALVAAGMTTFGPVLGAICSAVVLIQAVNLKNKKVHLGWKVLAMLSPLWVGPFFTGVFDRNLQVDHRTCEQRVGTIVNAMLSYADDHGALPPPVVRNADGDALHSWRVLLLPYLGEQELYDAYDFSQPWDSPHNLALAERIPDVYRCPGNEALDHLPTTYLGAPGMLASNYFVVVGPHTAFPEGDGRPLSELTDGLAATALVVETADRNRCWLDPDYLTVSEAVRLLTTPTEFRHLHVREHSWSTTFETWGGEVGFADGHTADVRAEPNGVYARAILTADQDDDRRVRYRRGWDMNHRERLIRWDRVLGFCLFATVSLLPELKSTEKQSADGTE</sequence>
<reference evidence="3 4" key="1">
    <citation type="submission" date="2019-02" db="EMBL/GenBank/DDBJ databases">
        <title>Deep-cultivation of Planctomycetes and their phenomic and genomic characterization uncovers novel biology.</title>
        <authorList>
            <person name="Wiegand S."/>
            <person name="Jogler M."/>
            <person name="Boedeker C."/>
            <person name="Pinto D."/>
            <person name="Vollmers J."/>
            <person name="Rivas-Marin E."/>
            <person name="Kohn T."/>
            <person name="Peeters S.H."/>
            <person name="Heuer A."/>
            <person name="Rast P."/>
            <person name="Oberbeckmann S."/>
            <person name="Bunk B."/>
            <person name="Jeske O."/>
            <person name="Meyerdierks A."/>
            <person name="Storesund J.E."/>
            <person name="Kallscheuer N."/>
            <person name="Luecker S."/>
            <person name="Lage O.M."/>
            <person name="Pohl T."/>
            <person name="Merkel B.J."/>
            <person name="Hornburger P."/>
            <person name="Mueller R.-W."/>
            <person name="Bruemmer F."/>
            <person name="Labrenz M."/>
            <person name="Spormann A.M."/>
            <person name="Op Den Camp H."/>
            <person name="Overmann J."/>
            <person name="Amann R."/>
            <person name="Jetten M.S.M."/>
            <person name="Mascher T."/>
            <person name="Medema M.H."/>
            <person name="Devos D.P."/>
            <person name="Kaster A.-K."/>
            <person name="Ovreas L."/>
            <person name="Rohde M."/>
            <person name="Galperin M.Y."/>
            <person name="Jogler C."/>
        </authorList>
    </citation>
    <scope>NUCLEOTIDE SEQUENCE [LARGE SCALE GENOMIC DNA]</scope>
    <source>
        <strain evidence="3 4">Pla123a</strain>
    </source>
</reference>
<proteinExistence type="predicted"/>
<dbReference type="PANTHER" id="PTHR30093:SF2">
    <property type="entry name" value="TYPE II SECRETION SYSTEM PROTEIN H"/>
    <property type="match status" value="1"/>
</dbReference>
<dbReference type="OrthoDB" id="285651at2"/>
<dbReference type="Pfam" id="PF07596">
    <property type="entry name" value="SBP_bac_10"/>
    <property type="match status" value="1"/>
</dbReference>
<evidence type="ECO:0000313" key="3">
    <source>
        <dbReference type="EMBL" id="TWT78047.1"/>
    </source>
</evidence>